<dbReference type="PROSITE" id="PS00198">
    <property type="entry name" value="4FE4S_FER_1"/>
    <property type="match status" value="1"/>
</dbReference>
<evidence type="ECO:0000313" key="3">
    <source>
        <dbReference type="EMBL" id="SVC15570.1"/>
    </source>
</evidence>
<name>A0A382JTZ2_9ZZZZ</name>
<dbReference type="InterPro" id="IPR017896">
    <property type="entry name" value="4Fe4S_Fe-S-bd"/>
</dbReference>
<reference evidence="3" key="1">
    <citation type="submission" date="2018-05" db="EMBL/GenBank/DDBJ databases">
        <authorList>
            <person name="Lanie J.A."/>
            <person name="Ng W.-L."/>
            <person name="Kazmierczak K.M."/>
            <person name="Andrzejewski T.M."/>
            <person name="Davidsen T.M."/>
            <person name="Wayne K.J."/>
            <person name="Tettelin H."/>
            <person name="Glass J.I."/>
            <person name="Rusch D."/>
            <person name="Podicherti R."/>
            <person name="Tsui H.-C.T."/>
            <person name="Winkler M.E."/>
        </authorList>
    </citation>
    <scope>NUCLEOTIDE SEQUENCE</scope>
</reference>
<feature type="non-terminal residue" evidence="3">
    <location>
        <position position="394"/>
    </location>
</feature>
<sequence length="394" mass="43666">VIGSGGGTADVGSEVPVGLSRGPRPRGPSWEVLDDFERFSQVDDVFNRAFWDPEIATDEARRFFSSYREQLLEWRNAAGFGQRDYAIRNAAWHVVGVFSEMYDADDLRDGFLSPLSQLRDGPDERFDLGSPGDASATVKQVATVFGADLVGICANDDRWLYSERYARRANEGRPLGLDEDLDNVIVVGQAMDHDLVDTVPSALSGAATGLGYSKDVMVLLATAQWLRNLGYRAVPSLNDTALAIPLAIQAGLGEYGRHGLVITPEFGPRVRFGKIFTDAPLHHDSPSRFGVTEFCESCRRCTEACPPGAITDGSPTSVKLNRSTIGGVRKWTTDGEKCFSYWAQIVSDCMICMRVCPYNKDFSKWYNRLGRRLAATRLRRMMGWLHGRLGYGRR</sequence>
<dbReference type="SUPFAM" id="SSF54862">
    <property type="entry name" value="4Fe-4S ferredoxins"/>
    <property type="match status" value="1"/>
</dbReference>
<dbReference type="PANTHER" id="PTHR42827">
    <property type="entry name" value="IRON-SULFUR CLUSTER-BINDING PROTEIN-RELATED"/>
    <property type="match status" value="1"/>
</dbReference>
<dbReference type="Gene3D" id="3.30.70.20">
    <property type="match status" value="1"/>
</dbReference>
<dbReference type="PROSITE" id="PS51379">
    <property type="entry name" value="4FE4S_FER_2"/>
    <property type="match status" value="1"/>
</dbReference>
<proteinExistence type="predicted"/>
<dbReference type="PANTHER" id="PTHR42827:SF1">
    <property type="entry name" value="IRON-SULFUR CLUSTER-BINDING PROTEIN"/>
    <property type="match status" value="1"/>
</dbReference>
<feature type="region of interest" description="Disordered" evidence="1">
    <location>
        <begin position="1"/>
        <end position="23"/>
    </location>
</feature>
<feature type="non-terminal residue" evidence="3">
    <location>
        <position position="1"/>
    </location>
</feature>
<dbReference type="InterPro" id="IPR028894">
    <property type="entry name" value="RDH_dom"/>
</dbReference>
<dbReference type="Pfam" id="PF13486">
    <property type="entry name" value="Dehalogenase"/>
    <property type="match status" value="1"/>
</dbReference>
<evidence type="ECO:0000256" key="1">
    <source>
        <dbReference type="SAM" id="MobiDB-lite"/>
    </source>
</evidence>
<feature type="domain" description="4Fe-4S ferredoxin-type" evidence="2">
    <location>
        <begin position="285"/>
        <end position="315"/>
    </location>
</feature>
<gene>
    <name evidence="3" type="ORF">METZ01_LOCUS268424</name>
</gene>
<evidence type="ECO:0000259" key="2">
    <source>
        <dbReference type="PROSITE" id="PS51379"/>
    </source>
</evidence>
<dbReference type="Pfam" id="PF13484">
    <property type="entry name" value="Fer4_16"/>
    <property type="match status" value="1"/>
</dbReference>
<accession>A0A382JTZ2</accession>
<dbReference type="AlphaFoldDB" id="A0A382JTZ2"/>
<organism evidence="3">
    <name type="scientific">marine metagenome</name>
    <dbReference type="NCBI Taxonomy" id="408172"/>
    <lineage>
        <taxon>unclassified sequences</taxon>
        <taxon>metagenomes</taxon>
        <taxon>ecological metagenomes</taxon>
    </lineage>
</organism>
<protein>
    <recommendedName>
        <fullName evidence="2">4Fe-4S ferredoxin-type domain-containing protein</fullName>
    </recommendedName>
</protein>
<dbReference type="InterPro" id="IPR017900">
    <property type="entry name" value="4Fe4S_Fe_S_CS"/>
</dbReference>
<dbReference type="EMBL" id="UINC01076420">
    <property type="protein sequence ID" value="SVC15570.1"/>
    <property type="molecule type" value="Genomic_DNA"/>
</dbReference>